<reference evidence="11 12" key="1">
    <citation type="submission" date="2011-09" db="EMBL/GenBank/DDBJ databases">
        <title>The Genome Sequence of Bacillus smithii 7_3_47FAA.</title>
        <authorList>
            <consortium name="The Broad Institute Genome Sequencing Platform"/>
            <person name="Earl A."/>
            <person name="Ward D."/>
            <person name="Feldgarden M."/>
            <person name="Gevers D."/>
            <person name="Daigneault M."/>
            <person name="Strauss J."/>
            <person name="Allen-Vercoe E."/>
            <person name="Young S.K."/>
            <person name="Zeng Q."/>
            <person name="Gargeya S."/>
            <person name="Fitzgerald M."/>
            <person name="Haas B."/>
            <person name="Abouelleil A."/>
            <person name="Alvarado L."/>
            <person name="Arachchi H.M."/>
            <person name="Berlin A."/>
            <person name="Brown A."/>
            <person name="Chapman S.B."/>
            <person name="Chen Z."/>
            <person name="Dunbar C."/>
            <person name="Freedman E."/>
            <person name="Gearin G."/>
            <person name="Goldberg J."/>
            <person name="Griggs A."/>
            <person name="Gujja S."/>
            <person name="Heiman D."/>
            <person name="Howarth C."/>
            <person name="Larson L."/>
            <person name="Lui A."/>
            <person name="MacDonald P.J.P."/>
            <person name="Montmayeur A."/>
            <person name="Murphy C."/>
            <person name="Neiman D."/>
            <person name="Pearson M."/>
            <person name="Priest M."/>
            <person name="Roberts A."/>
            <person name="Saif S."/>
            <person name="Shea T."/>
            <person name="Shenoy N."/>
            <person name="Sisk P."/>
            <person name="Stolte C."/>
            <person name="Sykes S."/>
            <person name="Wortman J."/>
            <person name="Nusbaum C."/>
            <person name="Birren B."/>
        </authorList>
    </citation>
    <scope>NUCLEOTIDE SEQUENCE [LARGE SCALE GENOMIC DNA]</scope>
    <source>
        <strain evidence="11 12">7_3_47FAA</strain>
    </source>
</reference>
<proteinExistence type="inferred from homology"/>
<keyword evidence="6" id="KW-0238">DNA-binding</keyword>
<feature type="domain" description="Transposase putative helix-turn-helix" evidence="10">
    <location>
        <begin position="1"/>
        <end position="43"/>
    </location>
</feature>
<dbReference type="GO" id="GO:0032196">
    <property type="term" value="P:transposition"/>
    <property type="evidence" value="ECO:0007669"/>
    <property type="project" value="UniProtKB-KW"/>
</dbReference>
<dbReference type="GO" id="GO:0046872">
    <property type="term" value="F:metal ion binding"/>
    <property type="evidence" value="ECO:0007669"/>
    <property type="project" value="UniProtKB-KW"/>
</dbReference>
<dbReference type="Pfam" id="PF12323">
    <property type="entry name" value="HTH_OrfB_IS605"/>
    <property type="match status" value="1"/>
</dbReference>
<dbReference type="PATRIC" id="fig|665952.3.peg.2160"/>
<keyword evidence="7" id="KW-0233">DNA recombination</keyword>
<evidence type="ECO:0000256" key="1">
    <source>
        <dbReference type="ARBA" id="ARBA00008761"/>
    </source>
</evidence>
<feature type="domain" description="Cas12f1-like TNB" evidence="9">
    <location>
        <begin position="294"/>
        <end position="360"/>
    </location>
</feature>
<sequence length="373" mass="43568">MANKAYKFRLYPTQEQEQLLTKTFGCVRFVYNKMLAERMETYEPFKDDKEALKKQKKFPTPAKYKKEFPWLKEVDSLALANAQLNLQKAYQNFLSGRAEFPKFKSRKARQSYTTNVVNGNIMLLDGYIKLPKLKLVKIKQHQEIPSHHIIKSCTVSRTKTGKYYVSILTEYEHQSVQKEVQAVIGLDFSMNGLLVDSEEGKTANYPRFYRQALGKLAKEQRVLSRRKKGSNRWHKQRLKVAKLHERIANQRKDFLHKESYKLAKLYDCVVIEDLNMKRMSQALNFGKSVADHAWGMFTKFLQYKLEEQGKKLIKIDKWFPSSKTCSCCNRAKESLSLSERIFHCDCGFVADRDWNASINIKREGLRLLALTSS</sequence>
<dbReference type="InterPro" id="IPR001959">
    <property type="entry name" value="Transposase"/>
</dbReference>
<dbReference type="InterPro" id="IPR010095">
    <property type="entry name" value="Cas12f1-like_TNB"/>
</dbReference>
<evidence type="ECO:0000256" key="3">
    <source>
        <dbReference type="ARBA" id="ARBA00022578"/>
    </source>
</evidence>
<protein>
    <submittedName>
        <fullName evidence="11">IS605 OrfB family transposase</fullName>
    </submittedName>
</protein>
<dbReference type="EMBL" id="ACWF01000117">
    <property type="protein sequence ID" value="EHL77193.1"/>
    <property type="molecule type" value="Genomic_DNA"/>
</dbReference>
<feature type="domain" description="Probable transposase IS891/IS1136/IS1341" evidence="8">
    <location>
        <begin position="166"/>
        <end position="281"/>
    </location>
</feature>
<evidence type="ECO:0000259" key="9">
    <source>
        <dbReference type="Pfam" id="PF07282"/>
    </source>
</evidence>
<comment type="caution">
    <text evidence="11">The sequence shown here is derived from an EMBL/GenBank/DDBJ whole genome shotgun (WGS) entry which is preliminary data.</text>
</comment>
<name>G9QM58_9BACI</name>
<evidence type="ECO:0000313" key="11">
    <source>
        <dbReference type="EMBL" id="EHL77193.1"/>
    </source>
</evidence>
<dbReference type="Pfam" id="PF01385">
    <property type="entry name" value="OrfB_IS605"/>
    <property type="match status" value="1"/>
</dbReference>
<gene>
    <name evidence="11" type="ORF">HMPREF1015_00625</name>
</gene>
<comment type="similarity">
    <text evidence="1">In the C-terminal section; belongs to the transposase 35 family.</text>
</comment>
<evidence type="ECO:0000259" key="10">
    <source>
        <dbReference type="Pfam" id="PF12323"/>
    </source>
</evidence>
<dbReference type="Pfam" id="PF07282">
    <property type="entry name" value="Cas12f1-like_TNB"/>
    <property type="match status" value="1"/>
</dbReference>
<dbReference type="NCBIfam" id="NF040570">
    <property type="entry name" value="guided_TnpB"/>
    <property type="match status" value="1"/>
</dbReference>
<dbReference type="PANTHER" id="PTHR30405:SF25">
    <property type="entry name" value="RNA-GUIDED DNA ENDONUCLEASE INSQ-RELATED"/>
    <property type="match status" value="1"/>
</dbReference>
<dbReference type="InterPro" id="IPR051399">
    <property type="entry name" value="RNA-guided_DNA_endo/Transpos"/>
</dbReference>
<dbReference type="GO" id="GO:0003677">
    <property type="term" value="F:DNA binding"/>
    <property type="evidence" value="ECO:0007669"/>
    <property type="project" value="UniProtKB-KW"/>
</dbReference>
<dbReference type="InterPro" id="IPR021027">
    <property type="entry name" value="Transposase_put_HTH"/>
</dbReference>
<dbReference type="PANTHER" id="PTHR30405">
    <property type="entry name" value="TRANSPOSASE"/>
    <property type="match status" value="1"/>
</dbReference>
<evidence type="ECO:0000256" key="7">
    <source>
        <dbReference type="ARBA" id="ARBA00023172"/>
    </source>
</evidence>
<accession>G9QM58</accession>
<evidence type="ECO:0000256" key="2">
    <source>
        <dbReference type="ARBA" id="ARBA00011044"/>
    </source>
</evidence>
<dbReference type="NCBIfam" id="TIGR01766">
    <property type="entry name" value="IS200/IS605 family accessory protein TnpB-like domain"/>
    <property type="match status" value="1"/>
</dbReference>
<dbReference type="AlphaFoldDB" id="G9QM58"/>
<keyword evidence="5" id="KW-0862">Zinc</keyword>
<dbReference type="HOGENOM" id="CLU_032903_0_0_9"/>
<keyword evidence="12" id="KW-1185">Reference proteome</keyword>
<evidence type="ECO:0000313" key="12">
    <source>
        <dbReference type="Proteomes" id="UP000011747"/>
    </source>
</evidence>
<keyword evidence="4" id="KW-0479">Metal-binding</keyword>
<dbReference type="RefSeq" id="WP_003354350.1">
    <property type="nucleotide sequence ID" value="NZ_JH414757.1"/>
</dbReference>
<evidence type="ECO:0000256" key="4">
    <source>
        <dbReference type="ARBA" id="ARBA00022723"/>
    </source>
</evidence>
<organism evidence="11 12">
    <name type="scientific">Bacillus smithii 7_3_47FAA</name>
    <dbReference type="NCBI Taxonomy" id="665952"/>
    <lineage>
        <taxon>Bacteria</taxon>
        <taxon>Bacillati</taxon>
        <taxon>Bacillota</taxon>
        <taxon>Bacilli</taxon>
        <taxon>Bacillales</taxon>
        <taxon>Bacillaceae</taxon>
        <taxon>Bacillus</taxon>
    </lineage>
</organism>
<dbReference type="GO" id="GO:0006310">
    <property type="term" value="P:DNA recombination"/>
    <property type="evidence" value="ECO:0007669"/>
    <property type="project" value="UniProtKB-KW"/>
</dbReference>
<evidence type="ECO:0000259" key="8">
    <source>
        <dbReference type="Pfam" id="PF01385"/>
    </source>
</evidence>
<evidence type="ECO:0000256" key="5">
    <source>
        <dbReference type="ARBA" id="ARBA00022833"/>
    </source>
</evidence>
<comment type="similarity">
    <text evidence="2">In the N-terminal section; belongs to the transposase 2 family.</text>
</comment>
<keyword evidence="3" id="KW-0815">Transposition</keyword>
<evidence type="ECO:0000256" key="6">
    <source>
        <dbReference type="ARBA" id="ARBA00023125"/>
    </source>
</evidence>
<dbReference type="Proteomes" id="UP000011747">
    <property type="component" value="Unassembled WGS sequence"/>
</dbReference>